<evidence type="ECO:0000256" key="1">
    <source>
        <dbReference type="SAM" id="Coils"/>
    </source>
</evidence>
<dbReference type="GeneID" id="39584995"/>
<dbReference type="EMBL" id="RSCE01000001">
    <property type="protein sequence ID" value="RSH87930.1"/>
    <property type="molecule type" value="Genomic_DNA"/>
</dbReference>
<dbReference type="Proteomes" id="UP000279236">
    <property type="component" value="Unassembled WGS sequence"/>
</dbReference>
<sequence>MPSSESVSDTQAVPIESEAVPTESAGEGSPSTANKRPKPNDTPSEANTISALPTPPPTQDNGQADGLPQPIVQAIDLAATDDDDVKPEVPLEHPRKRKHFRSTSAAADGLIEPSDHLTGRKLDVIAPMIEYYREVYSDETSYAKMWLNIAKDNRTRLERELAKVAEEKERIEAQLAQAVTDIEENSRAIKESTDQYNKVVQGVIDAMK</sequence>
<feature type="compositionally biased region" description="Polar residues" evidence="2">
    <location>
        <begin position="1"/>
        <end position="11"/>
    </location>
</feature>
<accession>A0A427Y9U4</accession>
<protein>
    <submittedName>
        <fullName evidence="3">Uncharacterized protein</fullName>
    </submittedName>
</protein>
<dbReference type="AlphaFoldDB" id="A0A427Y9U4"/>
<comment type="caution">
    <text evidence="3">The sequence shown here is derived from an EMBL/GenBank/DDBJ whole genome shotgun (WGS) entry which is preliminary data.</text>
</comment>
<organism evidence="3 4">
    <name type="scientific">Apiotrichum porosum</name>
    <dbReference type="NCBI Taxonomy" id="105984"/>
    <lineage>
        <taxon>Eukaryota</taxon>
        <taxon>Fungi</taxon>
        <taxon>Dikarya</taxon>
        <taxon>Basidiomycota</taxon>
        <taxon>Agaricomycotina</taxon>
        <taxon>Tremellomycetes</taxon>
        <taxon>Trichosporonales</taxon>
        <taxon>Trichosporonaceae</taxon>
        <taxon>Apiotrichum</taxon>
    </lineage>
</organism>
<feature type="compositionally biased region" description="Polar residues" evidence="2">
    <location>
        <begin position="41"/>
        <end position="51"/>
    </location>
</feature>
<keyword evidence="4" id="KW-1185">Reference proteome</keyword>
<feature type="coiled-coil region" evidence="1">
    <location>
        <begin position="147"/>
        <end position="188"/>
    </location>
</feature>
<name>A0A427Y9U4_9TREE</name>
<feature type="region of interest" description="Disordered" evidence="2">
    <location>
        <begin position="1"/>
        <end position="73"/>
    </location>
</feature>
<reference evidence="3 4" key="1">
    <citation type="submission" date="2018-11" db="EMBL/GenBank/DDBJ databases">
        <title>Genome sequence of Apiotrichum porosum DSM 27194.</title>
        <authorList>
            <person name="Aliyu H."/>
            <person name="Gorte O."/>
            <person name="Ochsenreither K."/>
        </authorList>
    </citation>
    <scope>NUCLEOTIDE SEQUENCE [LARGE SCALE GENOMIC DNA]</scope>
    <source>
        <strain evidence="3 4">DSM 27194</strain>
    </source>
</reference>
<proteinExistence type="predicted"/>
<evidence type="ECO:0000313" key="4">
    <source>
        <dbReference type="Proteomes" id="UP000279236"/>
    </source>
</evidence>
<keyword evidence="1" id="KW-0175">Coiled coil</keyword>
<dbReference type="RefSeq" id="XP_028480138.1">
    <property type="nucleotide sequence ID" value="XM_028616281.1"/>
</dbReference>
<evidence type="ECO:0000313" key="3">
    <source>
        <dbReference type="EMBL" id="RSH87930.1"/>
    </source>
</evidence>
<evidence type="ECO:0000256" key="2">
    <source>
        <dbReference type="SAM" id="MobiDB-lite"/>
    </source>
</evidence>
<gene>
    <name evidence="3" type="ORF">EHS24_000452</name>
</gene>